<dbReference type="PANTHER" id="PTHR30572:SF18">
    <property type="entry name" value="ABC-TYPE MACROLIDE FAMILY EXPORT SYSTEM PERMEASE COMPONENT 2"/>
    <property type="match status" value="1"/>
</dbReference>
<evidence type="ECO:0000256" key="5">
    <source>
        <dbReference type="ARBA" id="ARBA00023136"/>
    </source>
</evidence>
<feature type="transmembrane region" description="Helical" evidence="6">
    <location>
        <begin position="720"/>
        <end position="744"/>
    </location>
</feature>
<keyword evidence="10" id="KW-1185">Reference proteome</keyword>
<dbReference type="InterPro" id="IPR050250">
    <property type="entry name" value="Macrolide_Exporter_MacB"/>
</dbReference>
<comment type="subcellular location">
    <subcellularLocation>
        <location evidence="1">Cell membrane</location>
        <topology evidence="1">Multi-pass membrane protein</topology>
    </subcellularLocation>
</comment>
<dbReference type="Proteomes" id="UP000242818">
    <property type="component" value="Unassembled WGS sequence"/>
</dbReference>
<dbReference type="OrthoDB" id="5933722at2"/>
<feature type="transmembrane region" description="Helical" evidence="6">
    <location>
        <begin position="376"/>
        <end position="399"/>
    </location>
</feature>
<dbReference type="Pfam" id="PF02687">
    <property type="entry name" value="FtsX"/>
    <property type="match status" value="2"/>
</dbReference>
<dbReference type="GO" id="GO:0022857">
    <property type="term" value="F:transmembrane transporter activity"/>
    <property type="evidence" value="ECO:0007669"/>
    <property type="project" value="TreeGrafter"/>
</dbReference>
<evidence type="ECO:0000313" key="9">
    <source>
        <dbReference type="EMBL" id="SCC01378.1"/>
    </source>
</evidence>
<keyword evidence="3 6" id="KW-0812">Transmembrane</keyword>
<dbReference type="Pfam" id="PF12704">
    <property type="entry name" value="MacB_PCD"/>
    <property type="match status" value="2"/>
</dbReference>
<feature type="domain" description="MacB-like periplasmic core" evidence="8">
    <location>
        <begin position="432"/>
        <end position="639"/>
    </location>
</feature>
<feature type="transmembrane region" description="Helical" evidence="6">
    <location>
        <begin position="679"/>
        <end position="700"/>
    </location>
</feature>
<dbReference type="RefSeq" id="WP_089709516.1">
    <property type="nucleotide sequence ID" value="NZ_FMAR01000002.1"/>
</dbReference>
<evidence type="ECO:0000256" key="3">
    <source>
        <dbReference type="ARBA" id="ARBA00022692"/>
    </source>
</evidence>
<keyword evidence="5 6" id="KW-0472">Membrane</keyword>
<dbReference type="GO" id="GO:0005886">
    <property type="term" value="C:plasma membrane"/>
    <property type="evidence" value="ECO:0007669"/>
    <property type="project" value="UniProtKB-SubCell"/>
</dbReference>
<reference evidence="9 10" key="1">
    <citation type="submission" date="2016-08" db="EMBL/GenBank/DDBJ databases">
        <authorList>
            <person name="Seilhamer J.J."/>
        </authorList>
    </citation>
    <scope>NUCLEOTIDE SEQUENCE [LARGE SCALE GENOMIC DNA]</scope>
    <source>
        <strain evidence="9 10">A37T2</strain>
    </source>
</reference>
<evidence type="ECO:0000313" key="10">
    <source>
        <dbReference type="Proteomes" id="UP000242818"/>
    </source>
</evidence>
<evidence type="ECO:0000259" key="7">
    <source>
        <dbReference type="Pfam" id="PF02687"/>
    </source>
</evidence>
<feature type="transmembrane region" description="Helical" evidence="6">
    <location>
        <begin position="764"/>
        <end position="789"/>
    </location>
</feature>
<feature type="transmembrane region" description="Helical" evidence="6">
    <location>
        <begin position="282"/>
        <end position="306"/>
    </location>
</feature>
<dbReference type="PANTHER" id="PTHR30572">
    <property type="entry name" value="MEMBRANE COMPONENT OF TRANSPORTER-RELATED"/>
    <property type="match status" value="1"/>
</dbReference>
<keyword evidence="4 6" id="KW-1133">Transmembrane helix</keyword>
<dbReference type="AlphaFoldDB" id="A0A1C4B3R4"/>
<protein>
    <submittedName>
        <fullName evidence="9">FtsX-like permease family protein</fullName>
    </submittedName>
</protein>
<evidence type="ECO:0000256" key="6">
    <source>
        <dbReference type="SAM" id="Phobius"/>
    </source>
</evidence>
<dbReference type="InterPro" id="IPR025857">
    <property type="entry name" value="MacB_PCD"/>
</dbReference>
<accession>A0A1C4B3R4</accession>
<evidence type="ECO:0000256" key="1">
    <source>
        <dbReference type="ARBA" id="ARBA00004651"/>
    </source>
</evidence>
<evidence type="ECO:0000256" key="4">
    <source>
        <dbReference type="ARBA" id="ARBA00022989"/>
    </source>
</evidence>
<proteinExistence type="predicted"/>
<feature type="domain" description="ABC3 transporter permease C-terminal" evidence="7">
    <location>
        <begin position="679"/>
        <end position="788"/>
    </location>
</feature>
<evidence type="ECO:0000256" key="2">
    <source>
        <dbReference type="ARBA" id="ARBA00022475"/>
    </source>
</evidence>
<gene>
    <name evidence="9" type="ORF">GA0116948_102405</name>
</gene>
<keyword evidence="2" id="KW-1003">Cell membrane</keyword>
<sequence length="799" mass="89627">MIKNFFLVAIRNMVRNKTFSIINILGLSLGMASSLLIFLWVHDEQQVDAFHTNATPVYAVYEREFSDGKINGGLWTQGILANELKRSVPEIKYASGFDGNQSATFEVGGKILTMQGAAADTDFFKIFDYKILQGRSANLLASPDEIMISRKMAVDFFGSVPAALNKMIRYNNSLFFRVSAVYENMPATSSDKFDFVQNWTFHLNAVGWLKEWIYRTPRTYLTLVPGADPAKVEGKIKNFLDTYITQGKAKSYRLELGLQPFNEIYLHSNFKNGVPDGGRIEYVHLFSLVAVFILLIASINFMNLSTARSVKRAKEVGIRKAIGAQRYWLVIQFMGEALLFSLLAIIIALVLVVLALPVFNTVTVKQIVLPISSMPFWLAITLLMCVMGLVAGSYPALFLSTLRPIKVLKGALKFSYGAVLFRKGLVVFQFTLSIILIIGTMVVSRQINYVQTKNLGFSRENLVYVPFQGDMAAHQYHTFKQELLNMPGIKDITRADQAPTDVHAHAYDTQWEGKDPNDKSVVLHTTVGYGYLKFLHLQLLQGHDFPESFTDSDSLEWHAEKAGYIINETALKLTGYKDPIGKPLSIFGRRGQIIGVVKDYHFSTLHDPIAPLVILLTDNLSWGLALVRTEPGKTREAMASIEKVYTQLEPKFPFTYSFADQEYQRLYESEQIVGKLSGFFALLAIFISCMGLLGLAMFTAEQRTREIGIRKVLGATEVTIFQLLSTDFLQLVGLAFILAAPIAWMVMNNWLKDYAYRTNLSIELFIIAGLATLVIALFTISFQTIKAALANPITSMRTE</sequence>
<organism evidence="9 10">
    <name type="scientific">Chitinophaga costaii</name>
    <dbReference type="NCBI Taxonomy" id="1335309"/>
    <lineage>
        <taxon>Bacteria</taxon>
        <taxon>Pseudomonadati</taxon>
        <taxon>Bacteroidota</taxon>
        <taxon>Chitinophagia</taxon>
        <taxon>Chitinophagales</taxon>
        <taxon>Chitinophagaceae</taxon>
        <taxon>Chitinophaga</taxon>
    </lineage>
</organism>
<feature type="transmembrane region" description="Helical" evidence="6">
    <location>
        <begin position="21"/>
        <end position="41"/>
    </location>
</feature>
<dbReference type="EMBL" id="FMAR01000002">
    <property type="protein sequence ID" value="SCC01378.1"/>
    <property type="molecule type" value="Genomic_DNA"/>
</dbReference>
<feature type="transmembrane region" description="Helical" evidence="6">
    <location>
        <begin position="327"/>
        <end position="356"/>
    </location>
</feature>
<evidence type="ECO:0000259" key="8">
    <source>
        <dbReference type="Pfam" id="PF12704"/>
    </source>
</evidence>
<dbReference type="STRING" id="1335309.GA0116948_102405"/>
<dbReference type="InterPro" id="IPR003838">
    <property type="entry name" value="ABC3_permease_C"/>
</dbReference>
<name>A0A1C4B3R4_9BACT</name>
<feature type="transmembrane region" description="Helical" evidence="6">
    <location>
        <begin position="420"/>
        <end position="443"/>
    </location>
</feature>
<feature type="domain" description="ABC3 transporter permease C-terminal" evidence="7">
    <location>
        <begin position="288"/>
        <end position="399"/>
    </location>
</feature>
<feature type="domain" description="MacB-like periplasmic core" evidence="8">
    <location>
        <begin position="20"/>
        <end position="238"/>
    </location>
</feature>